<evidence type="ECO:0000313" key="2">
    <source>
        <dbReference type="Proteomes" id="UP000887159"/>
    </source>
</evidence>
<organism evidence="1 2">
    <name type="scientific">Trichonephila clavipes</name>
    <name type="common">Golden silk orbweaver</name>
    <name type="synonym">Nephila clavipes</name>
    <dbReference type="NCBI Taxonomy" id="2585209"/>
    <lineage>
        <taxon>Eukaryota</taxon>
        <taxon>Metazoa</taxon>
        <taxon>Ecdysozoa</taxon>
        <taxon>Arthropoda</taxon>
        <taxon>Chelicerata</taxon>
        <taxon>Arachnida</taxon>
        <taxon>Araneae</taxon>
        <taxon>Araneomorphae</taxon>
        <taxon>Entelegynae</taxon>
        <taxon>Araneoidea</taxon>
        <taxon>Nephilidae</taxon>
        <taxon>Trichonephila</taxon>
    </lineage>
</organism>
<name>A0A8X6SLA0_TRICX</name>
<accession>A0A8X6SLA0</accession>
<gene>
    <name evidence="1" type="primary">NCL1_05223</name>
    <name evidence="1" type="ORF">TNCV_1803691</name>
</gene>
<dbReference type="Proteomes" id="UP000887159">
    <property type="component" value="Unassembled WGS sequence"/>
</dbReference>
<sequence>MHENDIRNLYGFFNVQSCINTNYTSLYLTCNVNGWGRIFVAAVAEWSRYHIMACLVTSSSPVLLKTCREGQRCTLNRSRAETSSRWCGVVAWRGRASSGVVHVT</sequence>
<dbReference type="EMBL" id="BMAU01021322">
    <property type="protein sequence ID" value="GFY13498.1"/>
    <property type="molecule type" value="Genomic_DNA"/>
</dbReference>
<dbReference type="AlphaFoldDB" id="A0A8X6SLA0"/>
<proteinExistence type="predicted"/>
<keyword evidence="2" id="KW-1185">Reference proteome</keyword>
<reference evidence="1" key="1">
    <citation type="submission" date="2020-08" db="EMBL/GenBank/DDBJ databases">
        <title>Multicomponent nature underlies the extraordinary mechanical properties of spider dragline silk.</title>
        <authorList>
            <person name="Kono N."/>
            <person name="Nakamura H."/>
            <person name="Mori M."/>
            <person name="Yoshida Y."/>
            <person name="Ohtoshi R."/>
            <person name="Malay A.D."/>
            <person name="Moran D.A.P."/>
            <person name="Tomita M."/>
            <person name="Numata K."/>
            <person name="Arakawa K."/>
        </authorList>
    </citation>
    <scope>NUCLEOTIDE SEQUENCE</scope>
</reference>
<comment type="caution">
    <text evidence="1">The sequence shown here is derived from an EMBL/GenBank/DDBJ whole genome shotgun (WGS) entry which is preliminary data.</text>
</comment>
<evidence type="ECO:0000313" key="1">
    <source>
        <dbReference type="EMBL" id="GFY13498.1"/>
    </source>
</evidence>
<protein>
    <submittedName>
        <fullName evidence="1">Uncharacterized protein</fullName>
    </submittedName>
</protein>